<dbReference type="EMBL" id="QRHE01000006">
    <property type="protein sequence ID" value="RHF51504.1"/>
    <property type="molecule type" value="Genomic_DNA"/>
</dbReference>
<reference evidence="9 10" key="1">
    <citation type="submission" date="2018-08" db="EMBL/GenBank/DDBJ databases">
        <title>A genome reference for cultivated species of the human gut microbiota.</title>
        <authorList>
            <person name="Zou Y."/>
            <person name="Xue W."/>
            <person name="Luo G."/>
        </authorList>
    </citation>
    <scope>NUCLEOTIDE SEQUENCE [LARGE SCALE GENOMIC DNA]</scope>
    <source>
        <strain evidence="9 10">AM25-21AC</strain>
    </source>
</reference>
<keyword evidence="6 7" id="KW-0472">Membrane</keyword>
<evidence type="ECO:0000313" key="9">
    <source>
        <dbReference type="EMBL" id="RHF51504.1"/>
    </source>
</evidence>
<dbReference type="OrthoDB" id="9788453at2"/>
<dbReference type="PANTHER" id="PTHR43124:SF4">
    <property type="entry name" value="SUGAR EFFLUX TRANSPORTER"/>
    <property type="match status" value="1"/>
</dbReference>
<feature type="transmembrane region" description="Helical" evidence="7">
    <location>
        <begin position="245"/>
        <end position="266"/>
    </location>
</feature>
<dbReference type="Proteomes" id="UP000283442">
    <property type="component" value="Unassembled WGS sequence"/>
</dbReference>
<dbReference type="PANTHER" id="PTHR43124">
    <property type="entry name" value="PURINE EFFLUX PUMP PBUE"/>
    <property type="match status" value="1"/>
</dbReference>
<gene>
    <name evidence="9" type="ORF">DW674_06995</name>
</gene>
<feature type="transmembrane region" description="Helical" evidence="7">
    <location>
        <begin position="103"/>
        <end position="123"/>
    </location>
</feature>
<dbReference type="GO" id="GO:0005886">
    <property type="term" value="C:plasma membrane"/>
    <property type="evidence" value="ECO:0007669"/>
    <property type="project" value="UniProtKB-SubCell"/>
</dbReference>
<evidence type="ECO:0000313" key="10">
    <source>
        <dbReference type="Proteomes" id="UP000283442"/>
    </source>
</evidence>
<keyword evidence="5 7" id="KW-1133">Transmembrane helix</keyword>
<dbReference type="Pfam" id="PF07690">
    <property type="entry name" value="MFS_1"/>
    <property type="match status" value="1"/>
</dbReference>
<protein>
    <submittedName>
        <fullName evidence="9">MFS transporter</fullName>
    </submittedName>
</protein>
<keyword evidence="4 7" id="KW-0812">Transmembrane</keyword>
<evidence type="ECO:0000256" key="5">
    <source>
        <dbReference type="ARBA" id="ARBA00022989"/>
    </source>
</evidence>
<feature type="transmembrane region" description="Helical" evidence="7">
    <location>
        <begin position="336"/>
        <end position="357"/>
    </location>
</feature>
<name>A0A414NWK6_9FIRM</name>
<evidence type="ECO:0000256" key="1">
    <source>
        <dbReference type="ARBA" id="ARBA00004651"/>
    </source>
</evidence>
<feature type="transmembrane region" description="Helical" evidence="7">
    <location>
        <begin position="50"/>
        <end position="71"/>
    </location>
</feature>
<dbReference type="AlphaFoldDB" id="A0A414NWK6"/>
<evidence type="ECO:0000256" key="7">
    <source>
        <dbReference type="SAM" id="Phobius"/>
    </source>
</evidence>
<dbReference type="InterPro" id="IPR011701">
    <property type="entry name" value="MFS"/>
</dbReference>
<feature type="transmembrane region" description="Helical" evidence="7">
    <location>
        <begin position="78"/>
        <end position="97"/>
    </location>
</feature>
<dbReference type="InterPro" id="IPR020846">
    <property type="entry name" value="MFS_dom"/>
</dbReference>
<feature type="transmembrane region" description="Helical" evidence="7">
    <location>
        <begin position="135"/>
        <end position="154"/>
    </location>
</feature>
<evidence type="ECO:0000259" key="8">
    <source>
        <dbReference type="PROSITE" id="PS50850"/>
    </source>
</evidence>
<feature type="transmembrane region" description="Helical" evidence="7">
    <location>
        <begin position="298"/>
        <end position="316"/>
    </location>
</feature>
<keyword evidence="2" id="KW-0813">Transport</keyword>
<proteinExistence type="predicted"/>
<dbReference type="Gene3D" id="1.20.1250.20">
    <property type="entry name" value="MFS general substrate transporter like domains"/>
    <property type="match status" value="1"/>
</dbReference>
<evidence type="ECO:0000256" key="6">
    <source>
        <dbReference type="ARBA" id="ARBA00023136"/>
    </source>
</evidence>
<dbReference type="CDD" id="cd17324">
    <property type="entry name" value="MFS_NepI_like"/>
    <property type="match status" value="1"/>
</dbReference>
<comment type="caution">
    <text evidence="9">The sequence shown here is derived from an EMBL/GenBank/DDBJ whole genome shotgun (WGS) entry which is preliminary data.</text>
</comment>
<evidence type="ECO:0000256" key="4">
    <source>
        <dbReference type="ARBA" id="ARBA00022692"/>
    </source>
</evidence>
<dbReference type="SUPFAM" id="SSF103473">
    <property type="entry name" value="MFS general substrate transporter"/>
    <property type="match status" value="1"/>
</dbReference>
<evidence type="ECO:0000256" key="3">
    <source>
        <dbReference type="ARBA" id="ARBA00022475"/>
    </source>
</evidence>
<feature type="domain" description="Major facilitator superfamily (MFS) profile" evidence="8">
    <location>
        <begin position="12"/>
        <end position="389"/>
    </location>
</feature>
<feature type="transmembrane region" description="Helical" evidence="7">
    <location>
        <begin position="207"/>
        <end position="225"/>
    </location>
</feature>
<feature type="transmembrane region" description="Helical" evidence="7">
    <location>
        <begin position="363"/>
        <end position="384"/>
    </location>
</feature>
<evidence type="ECO:0000256" key="2">
    <source>
        <dbReference type="ARBA" id="ARBA00022448"/>
    </source>
</evidence>
<dbReference type="PROSITE" id="PS50850">
    <property type="entry name" value="MFS"/>
    <property type="match status" value="1"/>
</dbReference>
<sequence length="393" mass="42427">MLPPIPWKYALPLFGLATSAFVFNTSEFMPIGLLSDIAASFAMTPAQTGIMITVYAWMVGLLSLPLMLVACRMELRRLLLLTICLFMLGQLGSAFAVNFPMLMGARIAVACAHSIFWSIAGPLATRLVTQVRQPFALSMIATGSSIAMIFGLPLGRVVGLALGWRMTFLSLAVIAFLALVFLWRVFPPLSKQEPFSLRELPTLFHNPLTRGIFILSLLFATAYFTTYSFIEPFLATVAGFAPTSITWTLMVLGLCGFLGSVLFSRLYGLHRCLVLRSGVIGLFIALLVFLPAAAFTPTILACCMLLGTISTMFNVAMQAELIRGCSRTDAPVAMSIFSGIFNVGIGSGTFLSGYLAADGALPNIGFFGAAIASFAVLYLFAFYLPAIQKMASR</sequence>
<dbReference type="RefSeq" id="WP_118176131.1">
    <property type="nucleotide sequence ID" value="NZ_CAMKFF010000030.1"/>
</dbReference>
<feature type="transmembrane region" description="Helical" evidence="7">
    <location>
        <begin position="166"/>
        <end position="186"/>
    </location>
</feature>
<accession>A0A414NWK6</accession>
<comment type="subcellular location">
    <subcellularLocation>
        <location evidence="1">Cell membrane</location>
        <topology evidence="1">Multi-pass membrane protein</topology>
    </subcellularLocation>
</comment>
<feature type="transmembrane region" description="Helical" evidence="7">
    <location>
        <begin position="273"/>
        <end position="292"/>
    </location>
</feature>
<dbReference type="GO" id="GO:0022857">
    <property type="term" value="F:transmembrane transporter activity"/>
    <property type="evidence" value="ECO:0007669"/>
    <property type="project" value="InterPro"/>
</dbReference>
<organism evidence="9 10">
    <name type="scientific">Mitsuokella multacida</name>
    <dbReference type="NCBI Taxonomy" id="52226"/>
    <lineage>
        <taxon>Bacteria</taxon>
        <taxon>Bacillati</taxon>
        <taxon>Bacillota</taxon>
        <taxon>Negativicutes</taxon>
        <taxon>Selenomonadales</taxon>
        <taxon>Selenomonadaceae</taxon>
        <taxon>Mitsuokella</taxon>
    </lineage>
</organism>
<dbReference type="InterPro" id="IPR036259">
    <property type="entry name" value="MFS_trans_sf"/>
</dbReference>
<dbReference type="InterPro" id="IPR050189">
    <property type="entry name" value="MFS_Efflux_Transporters"/>
</dbReference>
<keyword evidence="3" id="KW-1003">Cell membrane</keyword>